<dbReference type="Proteomes" id="UP001190700">
    <property type="component" value="Unassembled WGS sequence"/>
</dbReference>
<proteinExistence type="predicted"/>
<sequence length="344" mass="40249">MYTHLSTLNPSRSDAEVAFDEAAHRYTVRGSTRNYTSVTTMLSRYWQAFDGPAIVARYGHRWRTNRTHKYYGMTEEEILREWEHNRVRASSAGTVMHDLIERYYNTHPLIAVQLDVDVAREAVRVRLTNRDPVREVYAEDMRNAASAEMAQFRRFDAHIKPSVWRTELRVYSAGDERVAGSVDMLARDERGAFSMYDWKRSHKHLVDCGHRHDGTPRSAREARTCRVCWGRRCREPLSHLPDTPFVHYAMQQSVYAHLLRAYHDVDVRRMHLVQLTPEREDYAVIRVPELRREVAAVLADRRQRLARKRRVKGCFASVGRLLVLLRRARSSGDQAAKRRKMTDV</sequence>
<evidence type="ECO:0000313" key="2">
    <source>
        <dbReference type="EMBL" id="KAK3288499.1"/>
    </source>
</evidence>
<keyword evidence="3" id="KW-1185">Reference proteome</keyword>
<dbReference type="AlphaFoldDB" id="A0AAE0LKW7"/>
<dbReference type="InterPro" id="IPR038726">
    <property type="entry name" value="PDDEXK_AddAB-type"/>
</dbReference>
<protein>
    <recommendedName>
        <fullName evidence="1">PD-(D/E)XK endonuclease-like domain-containing protein</fullName>
    </recommendedName>
</protein>
<dbReference type="Pfam" id="PF12705">
    <property type="entry name" value="PDDEXK_1"/>
    <property type="match status" value="1"/>
</dbReference>
<evidence type="ECO:0000313" key="3">
    <source>
        <dbReference type="Proteomes" id="UP001190700"/>
    </source>
</evidence>
<accession>A0AAE0LKW7</accession>
<organism evidence="2 3">
    <name type="scientific">Cymbomonas tetramitiformis</name>
    <dbReference type="NCBI Taxonomy" id="36881"/>
    <lineage>
        <taxon>Eukaryota</taxon>
        <taxon>Viridiplantae</taxon>
        <taxon>Chlorophyta</taxon>
        <taxon>Pyramimonadophyceae</taxon>
        <taxon>Pyramimonadales</taxon>
        <taxon>Pyramimonadaceae</taxon>
        <taxon>Cymbomonas</taxon>
    </lineage>
</organism>
<feature type="domain" description="PD-(D/E)XK endonuclease-like" evidence="1">
    <location>
        <begin position="75"/>
        <end position="202"/>
    </location>
</feature>
<dbReference type="EMBL" id="LGRX02000460">
    <property type="protein sequence ID" value="KAK3288499.1"/>
    <property type="molecule type" value="Genomic_DNA"/>
</dbReference>
<comment type="caution">
    <text evidence="2">The sequence shown here is derived from an EMBL/GenBank/DDBJ whole genome shotgun (WGS) entry which is preliminary data.</text>
</comment>
<gene>
    <name evidence="2" type="ORF">CYMTET_4024</name>
</gene>
<name>A0AAE0LKW7_9CHLO</name>
<evidence type="ECO:0000259" key="1">
    <source>
        <dbReference type="Pfam" id="PF12705"/>
    </source>
</evidence>
<reference evidence="2 3" key="1">
    <citation type="journal article" date="2015" name="Genome Biol. Evol.">
        <title>Comparative Genomics of a Bacterivorous Green Alga Reveals Evolutionary Causalities and Consequences of Phago-Mixotrophic Mode of Nutrition.</title>
        <authorList>
            <person name="Burns J.A."/>
            <person name="Paasch A."/>
            <person name="Narechania A."/>
            <person name="Kim E."/>
        </authorList>
    </citation>
    <scope>NUCLEOTIDE SEQUENCE [LARGE SCALE GENOMIC DNA]</scope>
    <source>
        <strain evidence="2 3">PLY_AMNH</strain>
    </source>
</reference>